<dbReference type="Proteomes" id="UP000759443">
    <property type="component" value="Unassembled WGS sequence"/>
</dbReference>
<gene>
    <name evidence="2" type="ORF">J2Z17_003982</name>
</gene>
<feature type="transmembrane region" description="Helical" evidence="1">
    <location>
        <begin position="79"/>
        <end position="100"/>
    </location>
</feature>
<dbReference type="EMBL" id="JAGGJU010000012">
    <property type="protein sequence ID" value="MBP1852524.1"/>
    <property type="molecule type" value="Genomic_DNA"/>
</dbReference>
<evidence type="ECO:0000256" key="1">
    <source>
        <dbReference type="SAM" id="Phobius"/>
    </source>
</evidence>
<keyword evidence="1" id="KW-1133">Transmembrane helix</keyword>
<protein>
    <submittedName>
        <fullName evidence="2">Integral membrane protein</fullName>
    </submittedName>
</protein>
<proteinExistence type="predicted"/>
<comment type="caution">
    <text evidence="2">The sequence shown here is derived from an EMBL/GenBank/DDBJ whole genome shotgun (WGS) entry which is preliminary data.</text>
</comment>
<feature type="transmembrane region" description="Helical" evidence="1">
    <location>
        <begin position="120"/>
        <end position="140"/>
    </location>
</feature>
<keyword evidence="1" id="KW-0472">Membrane</keyword>
<evidence type="ECO:0000313" key="2">
    <source>
        <dbReference type="EMBL" id="MBP1852524.1"/>
    </source>
</evidence>
<organism evidence="2 3">
    <name type="scientific">Rhizobium halophytocola</name>
    <dbReference type="NCBI Taxonomy" id="735519"/>
    <lineage>
        <taxon>Bacteria</taxon>
        <taxon>Pseudomonadati</taxon>
        <taxon>Pseudomonadota</taxon>
        <taxon>Alphaproteobacteria</taxon>
        <taxon>Hyphomicrobiales</taxon>
        <taxon>Rhizobiaceae</taxon>
        <taxon>Rhizobium/Agrobacterium group</taxon>
        <taxon>Rhizobium</taxon>
    </lineage>
</organism>
<dbReference type="RefSeq" id="WP_209947409.1">
    <property type="nucleotide sequence ID" value="NZ_JAGGJU010000012.1"/>
</dbReference>
<evidence type="ECO:0000313" key="3">
    <source>
        <dbReference type="Proteomes" id="UP000759443"/>
    </source>
</evidence>
<accession>A0ABS4E3J9</accession>
<keyword evidence="3" id="KW-1185">Reference proteome</keyword>
<name>A0ABS4E3J9_9HYPH</name>
<sequence length="191" mass="20581">MSTGPSAFALISMILLGFLFLNELISASAPPDESLQFSELLVGRQLDSQIVTLGLEQDALGLRNKRGLAALYMRAYSQFLAIIGGTILSILGAIFVLARVDAVPTAASGEWNDVKWVFNSSSPGIVLALVGIGLIGMVVWMTSSQPIVVNDAALFVTRSNPSPEAQETVAESEFYKGRREERLKDLRGGYE</sequence>
<reference evidence="2 3" key="1">
    <citation type="submission" date="2021-03" db="EMBL/GenBank/DDBJ databases">
        <title>Genomic Encyclopedia of Type Strains, Phase IV (KMG-IV): sequencing the most valuable type-strain genomes for metagenomic binning, comparative biology and taxonomic classification.</title>
        <authorList>
            <person name="Goeker M."/>
        </authorList>
    </citation>
    <scope>NUCLEOTIDE SEQUENCE [LARGE SCALE GENOMIC DNA]</scope>
    <source>
        <strain evidence="2 3">DSM 21600</strain>
    </source>
</reference>
<keyword evidence="1" id="KW-0812">Transmembrane</keyword>
<feature type="transmembrane region" description="Helical" evidence="1">
    <location>
        <begin position="6"/>
        <end position="25"/>
    </location>
</feature>